<gene>
    <name evidence="2" type="ORF">L227DRAFT_564583</name>
</gene>
<protein>
    <submittedName>
        <fullName evidence="2">Uncharacterized protein</fullName>
    </submittedName>
</protein>
<name>A0A5C2S6Y8_9APHY</name>
<dbReference type="EMBL" id="ML122273">
    <property type="protein sequence ID" value="RPD58824.1"/>
    <property type="molecule type" value="Genomic_DNA"/>
</dbReference>
<evidence type="ECO:0000313" key="2">
    <source>
        <dbReference type="EMBL" id="RPD58824.1"/>
    </source>
</evidence>
<proteinExistence type="predicted"/>
<feature type="region of interest" description="Disordered" evidence="1">
    <location>
        <begin position="1"/>
        <end position="30"/>
    </location>
</feature>
<keyword evidence="3" id="KW-1185">Reference proteome</keyword>
<dbReference type="AlphaFoldDB" id="A0A5C2S6Y8"/>
<sequence>MSNSSRSHSIQHERHARRTEALAPRSRTSDRAVLLGQPKAAGLPLSQLLTCPSERLRDRIANYDDPVQRLLDSPHLILKLNVTWPGHTRPEIEASKRLQCDGCRCLGQLSIEVAKECQETLNGWEKDVEPSIGAKRVLDVENLTLVALYYVEEPDGRGAYYADIESASSASVPAFVYAQDESFQHGLTVKRGTVLSCLRLSQLSMIATAA</sequence>
<reference evidence="2" key="1">
    <citation type="journal article" date="2018" name="Genome Biol. Evol.">
        <title>Genomics and development of Lentinus tigrinus, a white-rot wood-decaying mushroom with dimorphic fruiting bodies.</title>
        <authorList>
            <person name="Wu B."/>
            <person name="Xu Z."/>
            <person name="Knudson A."/>
            <person name="Carlson A."/>
            <person name="Chen N."/>
            <person name="Kovaka S."/>
            <person name="LaButti K."/>
            <person name="Lipzen A."/>
            <person name="Pennachio C."/>
            <person name="Riley R."/>
            <person name="Schakwitz W."/>
            <person name="Umezawa K."/>
            <person name="Ohm R.A."/>
            <person name="Grigoriev I.V."/>
            <person name="Nagy L.G."/>
            <person name="Gibbons J."/>
            <person name="Hibbett D."/>
        </authorList>
    </citation>
    <scope>NUCLEOTIDE SEQUENCE [LARGE SCALE GENOMIC DNA]</scope>
    <source>
        <strain evidence="2">ALCF2SS1-6</strain>
    </source>
</reference>
<dbReference type="Proteomes" id="UP000313359">
    <property type="component" value="Unassembled WGS sequence"/>
</dbReference>
<accession>A0A5C2S6Y8</accession>
<evidence type="ECO:0000313" key="3">
    <source>
        <dbReference type="Proteomes" id="UP000313359"/>
    </source>
</evidence>
<evidence type="ECO:0000256" key="1">
    <source>
        <dbReference type="SAM" id="MobiDB-lite"/>
    </source>
</evidence>
<organism evidence="2 3">
    <name type="scientific">Lentinus tigrinus ALCF2SS1-6</name>
    <dbReference type="NCBI Taxonomy" id="1328759"/>
    <lineage>
        <taxon>Eukaryota</taxon>
        <taxon>Fungi</taxon>
        <taxon>Dikarya</taxon>
        <taxon>Basidiomycota</taxon>
        <taxon>Agaricomycotina</taxon>
        <taxon>Agaricomycetes</taxon>
        <taxon>Polyporales</taxon>
        <taxon>Polyporaceae</taxon>
        <taxon>Lentinus</taxon>
    </lineage>
</organism>